<gene>
    <name evidence="2" type="ORF">g.59292</name>
</gene>
<accession>A0A1B6J141</accession>
<dbReference type="EMBL" id="GECU01014824">
    <property type="protein sequence ID" value="JAS92882.1"/>
    <property type="molecule type" value="Transcribed_RNA"/>
</dbReference>
<reference evidence="2" key="1">
    <citation type="submission" date="2015-11" db="EMBL/GenBank/DDBJ databases">
        <title>De novo transcriptome assembly of four potential Pierce s Disease insect vectors from Arizona vineyards.</title>
        <authorList>
            <person name="Tassone E.E."/>
        </authorList>
    </citation>
    <scope>NUCLEOTIDE SEQUENCE</scope>
</reference>
<organism evidence="2">
    <name type="scientific">Homalodisca liturata</name>
    <dbReference type="NCBI Taxonomy" id="320908"/>
    <lineage>
        <taxon>Eukaryota</taxon>
        <taxon>Metazoa</taxon>
        <taxon>Ecdysozoa</taxon>
        <taxon>Arthropoda</taxon>
        <taxon>Hexapoda</taxon>
        <taxon>Insecta</taxon>
        <taxon>Pterygota</taxon>
        <taxon>Neoptera</taxon>
        <taxon>Paraneoptera</taxon>
        <taxon>Hemiptera</taxon>
        <taxon>Auchenorrhyncha</taxon>
        <taxon>Membracoidea</taxon>
        <taxon>Cicadellidae</taxon>
        <taxon>Cicadellinae</taxon>
        <taxon>Proconiini</taxon>
        <taxon>Homalodisca</taxon>
    </lineage>
</organism>
<sequence length="123" mass="12748">RQLSQEGGLRGEPGYIRDDPMLGSGGQQYMQPSGYGARDAMSQQGMGYGVQTPALPQGQPGGRPVGMPQVPGGTNIAGGTNPQPSGGINMAGGMQPPVNWSTSPQGRRMNYPYAGSGGEERLR</sequence>
<feature type="non-terminal residue" evidence="2">
    <location>
        <position position="1"/>
    </location>
</feature>
<feature type="region of interest" description="Disordered" evidence="1">
    <location>
        <begin position="1"/>
        <end position="123"/>
    </location>
</feature>
<feature type="compositionally biased region" description="Polar residues" evidence="1">
    <location>
        <begin position="77"/>
        <end position="86"/>
    </location>
</feature>
<name>A0A1B6J141_9HEMI</name>
<feature type="non-terminal residue" evidence="2">
    <location>
        <position position="123"/>
    </location>
</feature>
<proteinExistence type="predicted"/>
<dbReference type="AlphaFoldDB" id="A0A1B6J141"/>
<protein>
    <submittedName>
        <fullName evidence="2">Uncharacterized protein</fullName>
    </submittedName>
</protein>
<evidence type="ECO:0000256" key="1">
    <source>
        <dbReference type="SAM" id="MobiDB-lite"/>
    </source>
</evidence>
<evidence type="ECO:0000313" key="2">
    <source>
        <dbReference type="EMBL" id="JAS92882.1"/>
    </source>
</evidence>